<dbReference type="KEGG" id="scn:Solca_2562"/>
<dbReference type="RefSeq" id="WP_014680823.1">
    <property type="nucleotide sequence ID" value="NC_017770.1"/>
</dbReference>
<proteinExistence type="predicted"/>
<sequence>METVNRIFFEGNPYPKGHTIKKFVWSGRLDPSQGIYFDFHLETENYYAEDNSTDVSDPESDWTSKGVWSNYHKCTLSSTNWDNGGVLIATENTLLDFDSLTSTVLTADKLPEGVNILPDDWSDDELAFHIYLLGHDTCAEHEINFADRNTDGSFNIQWNGRIALTYGGDYEFNHSFKTLVNNVKFSGIYLPSDITTVEAVEAFKKFVKNPDHFELEDLNPKSFKREYKLVLKD</sequence>
<organism evidence="1 2">
    <name type="scientific">Solitalea canadensis (strain ATCC 29591 / DSM 3403 / JCM 21819 / LMG 8368 / NBRC 15130 / NCIMB 12057 / USAM 9D)</name>
    <name type="common">Flexibacter canadensis</name>
    <dbReference type="NCBI Taxonomy" id="929556"/>
    <lineage>
        <taxon>Bacteria</taxon>
        <taxon>Pseudomonadati</taxon>
        <taxon>Bacteroidota</taxon>
        <taxon>Sphingobacteriia</taxon>
        <taxon>Sphingobacteriales</taxon>
        <taxon>Sphingobacteriaceae</taxon>
        <taxon>Solitalea</taxon>
    </lineage>
</organism>
<protein>
    <submittedName>
        <fullName evidence="1">Uncharacterized protein</fullName>
    </submittedName>
</protein>
<gene>
    <name evidence="1" type="ordered locus">Solca_2562</name>
</gene>
<dbReference type="OrthoDB" id="3727885at2"/>
<reference evidence="1" key="1">
    <citation type="submission" date="2012-02" db="EMBL/GenBank/DDBJ databases">
        <title>The complete genome of Solitalea canadensis DSM 3403.</title>
        <authorList>
            <consortium name="US DOE Joint Genome Institute (JGI-PGF)"/>
            <person name="Lucas S."/>
            <person name="Copeland A."/>
            <person name="Lapidus A."/>
            <person name="Glavina del Rio T."/>
            <person name="Dalin E."/>
            <person name="Tice H."/>
            <person name="Bruce D."/>
            <person name="Goodwin L."/>
            <person name="Pitluck S."/>
            <person name="Peters L."/>
            <person name="Ovchinnikova G."/>
            <person name="Lu M."/>
            <person name="Kyrpides N."/>
            <person name="Mavromatis K."/>
            <person name="Ivanova N."/>
            <person name="Brettin T."/>
            <person name="Detter J.C."/>
            <person name="Han C."/>
            <person name="Larimer F."/>
            <person name="Land M."/>
            <person name="Hauser L."/>
            <person name="Markowitz V."/>
            <person name="Cheng J.-F."/>
            <person name="Hugenholtz P."/>
            <person name="Woyke T."/>
            <person name="Wu D."/>
            <person name="Spring S."/>
            <person name="Schroeder M."/>
            <person name="Kopitz M."/>
            <person name="Brambilla E."/>
            <person name="Klenk H.-P."/>
            <person name="Eisen J.A."/>
        </authorList>
    </citation>
    <scope>NUCLEOTIDE SEQUENCE</scope>
    <source>
        <strain evidence="1">DSM 3403</strain>
    </source>
</reference>
<dbReference type="AlphaFoldDB" id="H8KRL5"/>
<evidence type="ECO:0000313" key="2">
    <source>
        <dbReference type="Proteomes" id="UP000007590"/>
    </source>
</evidence>
<keyword evidence="2" id="KW-1185">Reference proteome</keyword>
<dbReference type="EMBL" id="CP003349">
    <property type="protein sequence ID" value="AFD07596.1"/>
    <property type="molecule type" value="Genomic_DNA"/>
</dbReference>
<dbReference type="eggNOG" id="ENOG5032V5N">
    <property type="taxonomic scope" value="Bacteria"/>
</dbReference>
<name>H8KRL5_SOLCM</name>
<dbReference type="HOGENOM" id="CLU_1169658_0_0_10"/>
<evidence type="ECO:0000313" key="1">
    <source>
        <dbReference type="EMBL" id="AFD07596.1"/>
    </source>
</evidence>
<accession>H8KRL5</accession>
<dbReference type="Proteomes" id="UP000007590">
    <property type="component" value="Chromosome"/>
</dbReference>